<dbReference type="OrthoDB" id="6100900at2759"/>
<accession>A0A8S3QBQ7</accession>
<evidence type="ECO:0000313" key="2">
    <source>
        <dbReference type="Proteomes" id="UP000683360"/>
    </source>
</evidence>
<dbReference type="Proteomes" id="UP000683360">
    <property type="component" value="Unassembled WGS sequence"/>
</dbReference>
<dbReference type="EMBL" id="CAJPWZ010000459">
    <property type="protein sequence ID" value="CAG2193085.1"/>
    <property type="molecule type" value="Genomic_DNA"/>
</dbReference>
<evidence type="ECO:0008006" key="3">
    <source>
        <dbReference type="Google" id="ProtNLM"/>
    </source>
</evidence>
<comment type="caution">
    <text evidence="1">The sequence shown here is derived from an EMBL/GenBank/DDBJ whole genome shotgun (WGS) entry which is preliminary data.</text>
</comment>
<name>A0A8S3QBQ7_MYTED</name>
<reference evidence="1" key="1">
    <citation type="submission" date="2021-03" db="EMBL/GenBank/DDBJ databases">
        <authorList>
            <person name="Bekaert M."/>
        </authorList>
    </citation>
    <scope>NUCLEOTIDE SEQUENCE</scope>
</reference>
<protein>
    <recommendedName>
        <fullName evidence="3">Reverse transcriptase zinc-binding domain-containing protein</fullName>
    </recommendedName>
</protein>
<evidence type="ECO:0000313" key="1">
    <source>
        <dbReference type="EMBL" id="CAG2193085.1"/>
    </source>
</evidence>
<organism evidence="1 2">
    <name type="scientific">Mytilus edulis</name>
    <name type="common">Blue mussel</name>
    <dbReference type="NCBI Taxonomy" id="6550"/>
    <lineage>
        <taxon>Eukaryota</taxon>
        <taxon>Metazoa</taxon>
        <taxon>Spiralia</taxon>
        <taxon>Lophotrochozoa</taxon>
        <taxon>Mollusca</taxon>
        <taxon>Bivalvia</taxon>
        <taxon>Autobranchia</taxon>
        <taxon>Pteriomorphia</taxon>
        <taxon>Mytilida</taxon>
        <taxon>Mytiloidea</taxon>
        <taxon>Mytilidae</taxon>
        <taxon>Mytilinae</taxon>
        <taxon>Mytilus</taxon>
    </lineage>
</organism>
<gene>
    <name evidence="1" type="ORF">MEDL_8386</name>
</gene>
<dbReference type="AlphaFoldDB" id="A0A8S3QBQ7"/>
<keyword evidence="2" id="KW-1185">Reference proteome</keyword>
<proteinExistence type="predicted"/>
<sequence>MDILLLQEHWLFDHELYLLDEIHTQFCGKGKAVDSDSSTCDLFIRSHRGYGGVAVIWDRTIDQYVKPLDDGNNRIQCIEKDSITNRVEETMEILSISAKKCCAQKSYGKNKLKLKIWNPQIKDSLHQNKTAYKIWKDEGRPNDPDHPSVRMKKETRRVFRSEIRKEENQVKHVERDRIITANTQDKRLFYQLIKKQRNNKNIFINDLHVANNKYEHEEVIEGWHEHFKTLAEPISNTTYDGKHQDLCEMDYKAIKTICDQVPPRTVSRTELLEAIKAINTGKSEDIFDSSSSWYVITKKLLYKYGFSDIFQFLDNPPSKYEWKKLVQKKMDSYWIQRITHDCRFYSSLTHLNCDAFLPRNCHPIIDLKNDNNPSKGALSIGIKLKMVTGTYMTQAKRASFTKHESPTCKLCDEDNEDIEHLLLKCKILENIRHPFLKQLDDFLIKETAISFYNIKTDSRLQLILDCSKINQHQADIILNKKVEQNCELISRKLCFALHSIRARTIIQQKEKKKVKLKI</sequence>